<dbReference type="RefSeq" id="WP_003488090.1">
    <property type="nucleotide sequence ID" value="NZ_JXSU01000009.1"/>
</dbReference>
<accession>A0A0D1BPM9</accession>
<keyword evidence="3" id="KW-0378">Hydrolase</keyword>
<dbReference type="HOGENOM" id="CLU_045466_2_0_9"/>
<dbReference type="OrthoDB" id="9801517at2"/>
<keyword evidence="5" id="KW-0809">Transit peptide</keyword>
<gene>
    <name evidence="10" type="ORF">N495_19005</name>
</gene>
<evidence type="ECO:0000313" key="10">
    <source>
        <dbReference type="EMBL" id="KIS21897.1"/>
    </source>
</evidence>
<name>A0A0D1BPM9_CLOBO</name>
<comment type="caution">
    <text evidence="10">The sequence shown here is derived from an EMBL/GenBank/DDBJ whole genome shotgun (WGS) entry which is preliminary data.</text>
</comment>
<evidence type="ECO:0000256" key="5">
    <source>
        <dbReference type="ARBA" id="ARBA00022946"/>
    </source>
</evidence>
<feature type="domain" description="Acyl-ACP thioesterase N-terminal hotdog" evidence="8">
    <location>
        <begin position="6"/>
        <end position="132"/>
    </location>
</feature>
<dbReference type="InterPro" id="IPR049427">
    <property type="entry name" value="Acyl-ACP_TE_C"/>
</dbReference>
<evidence type="ECO:0000259" key="9">
    <source>
        <dbReference type="Pfam" id="PF20791"/>
    </source>
</evidence>
<evidence type="ECO:0000256" key="6">
    <source>
        <dbReference type="ARBA" id="ARBA00023098"/>
    </source>
</evidence>
<dbReference type="CDD" id="cd00586">
    <property type="entry name" value="4HBT"/>
    <property type="match status" value="2"/>
</dbReference>
<reference evidence="10 11" key="1">
    <citation type="submission" date="2014-06" db="EMBL/GenBank/DDBJ databases">
        <title>Genome characterization of distinct group I Clostridium botulinum lineages.</title>
        <authorList>
            <person name="Giordani F."/>
            <person name="Anselmo A."/>
            <person name="Fillo S."/>
            <person name="Palozzi A.M."/>
            <person name="Fortunato A."/>
            <person name="Gentile B."/>
            <person name="Ciammaruconi A."/>
            <person name="Anniballi F."/>
            <person name="De Medici D."/>
            <person name="Lista F."/>
        </authorList>
    </citation>
    <scope>NUCLEOTIDE SEQUENCE [LARGE SCALE GENOMIC DNA]</scope>
    <source>
        <strain evidence="10 11">B2 450</strain>
    </source>
</reference>
<sequence>MQPVITDKNFEINYHEIDFRKRALFTTIMNYFEDASTEQSEKLGVGLQYLKDNDQAWVLYKWDVTIDRYPEFGEKIIVRTIPLSCRKFYAYRRFQIIDKTGKVIITGDSIWFLIDINKRRPIKVTEDMQKAYGLSETKEEPFKIDKIKFPEEFHYNNKFKVRYSDIDTNLHVNNVKYISWAIETIPFDIVLNYTLKKFVITYEKEVKYGNNISVYSEIVHKDNNEIVFVHKVENEEGKRVTSAESTWVK</sequence>
<dbReference type="Gene3D" id="3.10.129.10">
    <property type="entry name" value="Hotdog Thioesterase"/>
    <property type="match status" value="1"/>
</dbReference>
<evidence type="ECO:0000256" key="3">
    <source>
        <dbReference type="ARBA" id="ARBA00022801"/>
    </source>
</evidence>
<evidence type="ECO:0000256" key="7">
    <source>
        <dbReference type="ARBA" id="ARBA00023160"/>
    </source>
</evidence>
<dbReference type="Proteomes" id="UP000032250">
    <property type="component" value="Unassembled WGS sequence"/>
</dbReference>
<dbReference type="Pfam" id="PF01643">
    <property type="entry name" value="Acyl-ACP_TE"/>
    <property type="match status" value="1"/>
</dbReference>
<protein>
    <submittedName>
        <fullName evidence="10">Acyl-ACP thioesterase</fullName>
    </submittedName>
</protein>
<dbReference type="PANTHER" id="PTHR31727:SF6">
    <property type="entry name" value="OLEOYL-ACYL CARRIER PROTEIN THIOESTERASE 1, CHLOROPLASTIC"/>
    <property type="match status" value="1"/>
</dbReference>
<dbReference type="InterPro" id="IPR045023">
    <property type="entry name" value="FATA/B"/>
</dbReference>
<dbReference type="EMBL" id="JXSU01000009">
    <property type="protein sequence ID" value="KIS21897.1"/>
    <property type="molecule type" value="Genomic_DNA"/>
</dbReference>
<organism evidence="10 11">
    <name type="scientific">Clostridium botulinum B2 450</name>
    <dbReference type="NCBI Taxonomy" id="1379739"/>
    <lineage>
        <taxon>Bacteria</taxon>
        <taxon>Bacillati</taxon>
        <taxon>Bacillota</taxon>
        <taxon>Clostridia</taxon>
        <taxon>Eubacteriales</taxon>
        <taxon>Clostridiaceae</taxon>
        <taxon>Clostridium</taxon>
    </lineage>
</organism>
<evidence type="ECO:0000313" key="11">
    <source>
        <dbReference type="Proteomes" id="UP000032250"/>
    </source>
</evidence>
<dbReference type="SUPFAM" id="SSF54637">
    <property type="entry name" value="Thioesterase/thiol ester dehydrase-isomerase"/>
    <property type="match status" value="2"/>
</dbReference>
<dbReference type="InterPro" id="IPR029069">
    <property type="entry name" value="HotDog_dom_sf"/>
</dbReference>
<evidence type="ECO:0000256" key="1">
    <source>
        <dbReference type="ARBA" id="ARBA00006500"/>
    </source>
</evidence>
<keyword evidence="4" id="KW-0276">Fatty acid metabolism</keyword>
<dbReference type="AlphaFoldDB" id="A0A0D1BPM9"/>
<evidence type="ECO:0000259" key="8">
    <source>
        <dbReference type="Pfam" id="PF01643"/>
    </source>
</evidence>
<dbReference type="Pfam" id="PF20791">
    <property type="entry name" value="Acyl-ACP_TE_C"/>
    <property type="match status" value="1"/>
</dbReference>
<proteinExistence type="inferred from homology"/>
<keyword evidence="2" id="KW-0444">Lipid biosynthesis</keyword>
<keyword evidence="6" id="KW-0443">Lipid metabolism</keyword>
<comment type="similarity">
    <text evidence="1">Belongs to the acyl-ACP thioesterase family.</text>
</comment>
<dbReference type="PATRIC" id="fig|1379739.3.peg.4157"/>
<keyword evidence="7" id="KW-0275">Fatty acid biosynthesis</keyword>
<evidence type="ECO:0000256" key="4">
    <source>
        <dbReference type="ARBA" id="ARBA00022832"/>
    </source>
</evidence>
<dbReference type="InterPro" id="IPR002864">
    <property type="entry name" value="Acyl-ACP_thioesterase_NHD"/>
</dbReference>
<dbReference type="GO" id="GO:0016297">
    <property type="term" value="F:fatty acyl-[ACP] hydrolase activity"/>
    <property type="evidence" value="ECO:0007669"/>
    <property type="project" value="InterPro"/>
</dbReference>
<feature type="domain" description="Acyl-ACP thioesterase-like C-terminal" evidence="9">
    <location>
        <begin position="156"/>
        <end position="248"/>
    </location>
</feature>
<evidence type="ECO:0000256" key="2">
    <source>
        <dbReference type="ARBA" id="ARBA00022516"/>
    </source>
</evidence>
<dbReference type="GO" id="GO:0000036">
    <property type="term" value="F:acyl carrier activity"/>
    <property type="evidence" value="ECO:0007669"/>
    <property type="project" value="TreeGrafter"/>
</dbReference>
<dbReference type="PANTHER" id="PTHR31727">
    <property type="entry name" value="OLEOYL-ACYL CARRIER PROTEIN THIOESTERASE 1, CHLOROPLASTIC"/>
    <property type="match status" value="1"/>
</dbReference>